<protein>
    <submittedName>
        <fullName evidence="11">Aqualysin-1</fullName>
    </submittedName>
</protein>
<dbReference type="Gene3D" id="2.60.120.290">
    <property type="entry name" value="Spermadhesin, CUB domain"/>
    <property type="match status" value="1"/>
</dbReference>
<feature type="disulfide bond" evidence="6">
    <location>
        <begin position="418"/>
        <end position="445"/>
    </location>
</feature>
<dbReference type="Gene3D" id="3.40.50.200">
    <property type="entry name" value="Peptidase S8/S53 domain"/>
    <property type="match status" value="1"/>
</dbReference>
<dbReference type="InterPro" id="IPR015500">
    <property type="entry name" value="Peptidase_S8_subtilisin-rel"/>
</dbReference>
<dbReference type="InterPro" id="IPR050131">
    <property type="entry name" value="Peptidase_S8_subtilisin-like"/>
</dbReference>
<feature type="domain" description="CUB" evidence="10">
    <location>
        <begin position="418"/>
        <end position="530"/>
    </location>
</feature>
<feature type="active site" description="Charge relay system" evidence="7">
    <location>
        <position position="154"/>
    </location>
</feature>
<dbReference type="PANTHER" id="PTHR43806:SF60">
    <property type="entry name" value="PROPROTEIN CONVERTASE SUBTILISIN_KEXIN TYPE 9"/>
    <property type="match status" value="1"/>
</dbReference>
<dbReference type="CDD" id="cd00041">
    <property type="entry name" value="CUB"/>
    <property type="match status" value="1"/>
</dbReference>
<dbReference type="GO" id="GO:0005615">
    <property type="term" value="C:extracellular space"/>
    <property type="evidence" value="ECO:0007669"/>
    <property type="project" value="TreeGrafter"/>
</dbReference>
<comment type="similarity">
    <text evidence="1 7 8">Belongs to the peptidase S8 family.</text>
</comment>
<feature type="non-terminal residue" evidence="11">
    <location>
        <position position="723"/>
    </location>
</feature>
<dbReference type="SUPFAM" id="SSF52743">
    <property type="entry name" value="Subtilisin-like"/>
    <property type="match status" value="1"/>
</dbReference>
<keyword evidence="4 7" id="KW-0720">Serine protease</keyword>
<dbReference type="AlphaFoldDB" id="A0AA35VZN0"/>
<keyword evidence="2 7" id="KW-0645">Protease</keyword>
<dbReference type="PRINTS" id="PR00723">
    <property type="entry name" value="SUBTILISIN"/>
</dbReference>
<reference evidence="11" key="1">
    <citation type="submission" date="2023-03" db="EMBL/GenBank/DDBJ databases">
        <authorList>
            <person name="Steffen K."/>
            <person name="Cardenas P."/>
        </authorList>
    </citation>
    <scope>NUCLEOTIDE SEQUENCE</scope>
</reference>
<organism evidence="11 12">
    <name type="scientific">Geodia barretti</name>
    <name type="common">Barrett's horny sponge</name>
    <dbReference type="NCBI Taxonomy" id="519541"/>
    <lineage>
        <taxon>Eukaryota</taxon>
        <taxon>Metazoa</taxon>
        <taxon>Porifera</taxon>
        <taxon>Demospongiae</taxon>
        <taxon>Heteroscleromorpha</taxon>
        <taxon>Tetractinellida</taxon>
        <taxon>Astrophorina</taxon>
        <taxon>Geodiidae</taxon>
        <taxon>Geodia</taxon>
    </lineage>
</organism>
<keyword evidence="12" id="KW-1185">Reference proteome</keyword>
<dbReference type="Proteomes" id="UP001174909">
    <property type="component" value="Unassembled WGS sequence"/>
</dbReference>
<dbReference type="InterPro" id="IPR035914">
    <property type="entry name" value="Sperma_CUB_dom_sf"/>
</dbReference>
<dbReference type="SMART" id="SM00042">
    <property type="entry name" value="CUB"/>
    <property type="match status" value="1"/>
</dbReference>
<evidence type="ECO:0000256" key="6">
    <source>
        <dbReference type="PROSITE-ProRule" id="PRU00059"/>
    </source>
</evidence>
<sequence>MYVLRRWINVLNLLLLAVFSGLAEPRRRPLVRAPRDAELTGEHLIVADKSLSSQEFHQLLTRISNGATVRSYVENVGKVITATLSPYAREMVRHLAGVDHIEEEDEARGDSLVRGWPIPWHLDRLDQEKGDDWPLDHSYQPIGTGEGVDIYVLDSGVRYEHSEFEFRAKYAGYDPYDEHAQKKGHDSIPMQGRDCHGHGTHVASLCGGKTFGTAKKVTLYSVRVLGCQNSAPWSVVLDGLEFVSRVIESRMRPAVVTMSLSGSYHQSVNDAVMELYKKNIPVVTVAGNGETDCCNRSPASSAHAITVAGTRLGDGLYRIGQGTNFGSCVDVFAPGEQITGASHVCWNCSKLLSGTSMAAPMVAGLVAIHLARTPRMTAKQVKERVINDSLLDMVNFQGMPRSYYALTPNRLVQIPGSCGGSWFPLSQSTFHTPMFPNRYPGNLDCEWRILAEEGQQVQITFHSVATERNFDVVQVIDGPCWDSSNVMATISGDLGMVNVTFRSLSPSLCVRFTADGETSFSGFNATYTKLYKNTSLPVVVPSLPPRPLSYFSTVLLHHLDVSKNATELQEYETDGFRPTWCNTYGGGRRSNVDIILTNDTRVHSQCKLEVGNKSLARMLEKKAGEGFSLWHITTRTRGRNVVRPAFYLLLKRVPPHLEHVYYLRENESEYLNHLETHTKQNYKLSLIHFTTSKTSCTSARCMYATAASRYTFQLKTFRRQDGA</sequence>
<evidence type="ECO:0000256" key="7">
    <source>
        <dbReference type="PROSITE-ProRule" id="PRU01240"/>
    </source>
</evidence>
<evidence type="ECO:0000313" key="11">
    <source>
        <dbReference type="EMBL" id="CAI8000031.1"/>
    </source>
</evidence>
<feature type="signal peptide" evidence="9">
    <location>
        <begin position="1"/>
        <end position="23"/>
    </location>
</feature>
<evidence type="ECO:0000256" key="9">
    <source>
        <dbReference type="SAM" id="SignalP"/>
    </source>
</evidence>
<comment type="caution">
    <text evidence="11">The sequence shown here is derived from an EMBL/GenBank/DDBJ whole genome shotgun (WGS) entry which is preliminary data.</text>
</comment>
<dbReference type="CDD" id="cd04077">
    <property type="entry name" value="Peptidases_S8_PCSK9_ProteinaseK_like"/>
    <property type="match status" value="1"/>
</dbReference>
<evidence type="ECO:0000313" key="12">
    <source>
        <dbReference type="Proteomes" id="UP001174909"/>
    </source>
</evidence>
<dbReference type="EMBL" id="CASHTH010000391">
    <property type="protein sequence ID" value="CAI8000031.1"/>
    <property type="molecule type" value="Genomic_DNA"/>
</dbReference>
<feature type="active site" description="Charge relay system" evidence="7">
    <location>
        <position position="198"/>
    </location>
</feature>
<evidence type="ECO:0000256" key="5">
    <source>
        <dbReference type="ARBA" id="ARBA00023157"/>
    </source>
</evidence>
<dbReference type="PROSITE" id="PS00136">
    <property type="entry name" value="SUBTILASE_ASP"/>
    <property type="match status" value="1"/>
</dbReference>
<dbReference type="InterPro" id="IPR023827">
    <property type="entry name" value="Peptidase_S8_Asp-AS"/>
</dbReference>
<evidence type="ECO:0000256" key="2">
    <source>
        <dbReference type="ARBA" id="ARBA00022670"/>
    </source>
</evidence>
<dbReference type="InterPro" id="IPR034193">
    <property type="entry name" value="PCSK9_ProteinaseK-like"/>
</dbReference>
<dbReference type="PROSITE" id="PS51892">
    <property type="entry name" value="SUBTILASE"/>
    <property type="match status" value="1"/>
</dbReference>
<dbReference type="PANTHER" id="PTHR43806">
    <property type="entry name" value="PEPTIDASE S8"/>
    <property type="match status" value="1"/>
</dbReference>
<dbReference type="PROSITE" id="PS00138">
    <property type="entry name" value="SUBTILASE_SER"/>
    <property type="match status" value="1"/>
</dbReference>
<accession>A0AA35VZN0</accession>
<feature type="chain" id="PRO_5041385376" evidence="9">
    <location>
        <begin position="24"/>
        <end position="723"/>
    </location>
</feature>
<dbReference type="PROSITE" id="PS01180">
    <property type="entry name" value="CUB"/>
    <property type="match status" value="1"/>
</dbReference>
<dbReference type="InterPro" id="IPR000859">
    <property type="entry name" value="CUB_dom"/>
</dbReference>
<evidence type="ECO:0000256" key="4">
    <source>
        <dbReference type="ARBA" id="ARBA00022825"/>
    </source>
</evidence>
<evidence type="ECO:0000259" key="10">
    <source>
        <dbReference type="PROSITE" id="PS01180"/>
    </source>
</evidence>
<comment type="caution">
    <text evidence="6">Lacks conserved residue(s) required for the propagation of feature annotation.</text>
</comment>
<proteinExistence type="inferred from homology"/>
<keyword evidence="3 7" id="KW-0378">Hydrolase</keyword>
<feature type="active site" description="Charge relay system" evidence="7">
    <location>
        <position position="356"/>
    </location>
</feature>
<dbReference type="FunFam" id="3.40.50.200:FF:000016">
    <property type="entry name" value="Proprotein convertase subtilisin/kexin type 9"/>
    <property type="match status" value="1"/>
</dbReference>
<dbReference type="Pfam" id="PF00431">
    <property type="entry name" value="CUB"/>
    <property type="match status" value="1"/>
</dbReference>
<dbReference type="GO" id="GO:0004252">
    <property type="term" value="F:serine-type endopeptidase activity"/>
    <property type="evidence" value="ECO:0007669"/>
    <property type="project" value="UniProtKB-UniRule"/>
</dbReference>
<dbReference type="InterPro" id="IPR036852">
    <property type="entry name" value="Peptidase_S8/S53_dom_sf"/>
</dbReference>
<keyword evidence="5 6" id="KW-1015">Disulfide bond</keyword>
<dbReference type="Pfam" id="PF00082">
    <property type="entry name" value="Peptidase_S8"/>
    <property type="match status" value="1"/>
</dbReference>
<keyword evidence="9" id="KW-0732">Signal</keyword>
<evidence type="ECO:0000256" key="8">
    <source>
        <dbReference type="RuleBase" id="RU003355"/>
    </source>
</evidence>
<dbReference type="InterPro" id="IPR023828">
    <property type="entry name" value="Peptidase_S8_Ser-AS"/>
</dbReference>
<dbReference type="InterPro" id="IPR000209">
    <property type="entry name" value="Peptidase_S8/S53_dom"/>
</dbReference>
<gene>
    <name evidence="11" type="ORF">GBAR_LOCUS2829</name>
</gene>
<evidence type="ECO:0000256" key="3">
    <source>
        <dbReference type="ARBA" id="ARBA00022801"/>
    </source>
</evidence>
<name>A0AA35VZN0_GEOBA</name>
<dbReference type="SUPFAM" id="SSF49854">
    <property type="entry name" value="Spermadhesin, CUB domain"/>
    <property type="match status" value="1"/>
</dbReference>
<evidence type="ECO:0000256" key="1">
    <source>
        <dbReference type="ARBA" id="ARBA00011073"/>
    </source>
</evidence>
<dbReference type="GO" id="GO:0006508">
    <property type="term" value="P:proteolysis"/>
    <property type="evidence" value="ECO:0007669"/>
    <property type="project" value="UniProtKB-KW"/>
</dbReference>